<keyword evidence="2" id="KW-0472">Membrane</keyword>
<feature type="transmembrane region" description="Helical" evidence="2">
    <location>
        <begin position="133"/>
        <end position="154"/>
    </location>
</feature>
<dbReference type="GeneID" id="107404941"/>
<comment type="subcellular location">
    <subcellularLocation>
        <location evidence="1">Membrane</location>
        <topology evidence="1">Multi-pass membrane protein</topology>
    </subcellularLocation>
</comment>
<evidence type="ECO:0000313" key="5">
    <source>
        <dbReference type="RefSeq" id="XP_024923497.3"/>
    </source>
</evidence>
<keyword evidence="2" id="KW-1133">Transmembrane helix</keyword>
<dbReference type="InterPro" id="IPR033344">
    <property type="entry name" value="CURT1"/>
</dbReference>
<dbReference type="PANTHER" id="PTHR33222:SF3">
    <property type="entry name" value="PROTEIN CURVATURE THYLAKOID 1C, CHLOROPLASTIC"/>
    <property type="match status" value="1"/>
</dbReference>
<dbReference type="AlphaFoldDB" id="A0A6P6FMZ9"/>
<accession>A0A6P6FMZ9</accession>
<dbReference type="InterPro" id="IPR025564">
    <property type="entry name" value="CAAD_dom"/>
</dbReference>
<gene>
    <name evidence="5" type="primary">LOC107404941</name>
</gene>
<keyword evidence="2" id="KW-0812">Transmembrane</keyword>
<dbReference type="FunCoup" id="A0A6P6FMZ9">
    <property type="interactions" value="1280"/>
</dbReference>
<name>A0A6P6FMZ9_ZIZJJ</name>
<keyword evidence="4" id="KW-1185">Reference proteome</keyword>
<evidence type="ECO:0000313" key="4">
    <source>
        <dbReference type="Proteomes" id="UP001652623"/>
    </source>
</evidence>
<evidence type="ECO:0000256" key="1">
    <source>
        <dbReference type="ARBA" id="ARBA00004141"/>
    </source>
</evidence>
<organism evidence="4 5">
    <name type="scientific">Ziziphus jujuba</name>
    <name type="common">Chinese jujube</name>
    <name type="synonym">Ziziphus sativa</name>
    <dbReference type="NCBI Taxonomy" id="326968"/>
    <lineage>
        <taxon>Eukaryota</taxon>
        <taxon>Viridiplantae</taxon>
        <taxon>Streptophyta</taxon>
        <taxon>Embryophyta</taxon>
        <taxon>Tracheophyta</taxon>
        <taxon>Spermatophyta</taxon>
        <taxon>Magnoliopsida</taxon>
        <taxon>eudicotyledons</taxon>
        <taxon>Gunneridae</taxon>
        <taxon>Pentapetalae</taxon>
        <taxon>rosids</taxon>
        <taxon>fabids</taxon>
        <taxon>Rosales</taxon>
        <taxon>Rhamnaceae</taxon>
        <taxon>Paliureae</taxon>
        <taxon>Ziziphus</taxon>
    </lineage>
</organism>
<dbReference type="Pfam" id="PF14159">
    <property type="entry name" value="CAAD"/>
    <property type="match status" value="1"/>
</dbReference>
<dbReference type="GO" id="GO:0009535">
    <property type="term" value="C:chloroplast thylakoid membrane"/>
    <property type="evidence" value="ECO:0007669"/>
    <property type="project" value="TreeGrafter"/>
</dbReference>
<reference evidence="5" key="2">
    <citation type="submission" date="2025-08" db="UniProtKB">
        <authorList>
            <consortium name="RefSeq"/>
        </authorList>
    </citation>
    <scope>IDENTIFICATION</scope>
    <source>
        <tissue evidence="5">Seedling</tissue>
    </source>
</reference>
<reference evidence="4" key="1">
    <citation type="submission" date="2025-05" db="UniProtKB">
        <authorList>
            <consortium name="RefSeq"/>
        </authorList>
    </citation>
    <scope>NUCLEOTIDE SEQUENCE [LARGE SCALE GENOMIC DNA]</scope>
</reference>
<dbReference type="Proteomes" id="UP001652623">
    <property type="component" value="Chromosome 1"/>
</dbReference>
<evidence type="ECO:0000256" key="2">
    <source>
        <dbReference type="SAM" id="Phobius"/>
    </source>
</evidence>
<protein>
    <submittedName>
        <fullName evidence="5">Protein CURVATURE THYLAKOID 1C, chloroplastic isoform X1</fullName>
    </submittedName>
</protein>
<evidence type="ECO:0000259" key="3">
    <source>
        <dbReference type="Pfam" id="PF14159"/>
    </source>
</evidence>
<dbReference type="PANTHER" id="PTHR33222">
    <property type="match status" value="1"/>
</dbReference>
<dbReference type="InParanoid" id="A0A6P6FMZ9"/>
<sequence length="177" mass="19979">MWCVEHRALSPLFHSRYDYRRKQEVSHWVDMASIIASLPPSLLANERKSLFRALPKLPVYSVGERQNRVSFVAVKATGESSESSSSLSIVKSVQSAWDKSEDRLAFVGLGFAAVVALWASTNLITAIDRLPVIPGLLELVGILFSWWFIYRYLLFKPDREELIQIINKAISEILGGQ</sequence>
<proteinExistence type="predicted"/>
<dbReference type="RefSeq" id="XP_024923497.3">
    <property type="nucleotide sequence ID" value="XM_025067729.3"/>
</dbReference>
<feature type="domain" description="Cyanobacterial aminoacyl-tRNA synthetase CAAD" evidence="3">
    <location>
        <begin position="92"/>
        <end position="175"/>
    </location>
</feature>
<feature type="transmembrane region" description="Helical" evidence="2">
    <location>
        <begin position="104"/>
        <end position="127"/>
    </location>
</feature>